<reference evidence="2 3" key="1">
    <citation type="submission" date="2021-01" db="EMBL/GenBank/DDBJ databases">
        <title>Whole genome shotgun sequence of Planotetraspora phitsanulokensis NBRC 104273.</title>
        <authorList>
            <person name="Komaki H."/>
            <person name="Tamura T."/>
        </authorList>
    </citation>
    <scope>NUCLEOTIDE SEQUENCE [LARGE SCALE GENOMIC DNA]</scope>
    <source>
        <strain evidence="2 3">NBRC 104273</strain>
    </source>
</reference>
<organism evidence="2 3">
    <name type="scientific">Planotetraspora phitsanulokensis</name>
    <dbReference type="NCBI Taxonomy" id="575192"/>
    <lineage>
        <taxon>Bacteria</taxon>
        <taxon>Bacillati</taxon>
        <taxon>Actinomycetota</taxon>
        <taxon>Actinomycetes</taxon>
        <taxon>Streptosporangiales</taxon>
        <taxon>Streptosporangiaceae</taxon>
        <taxon>Planotetraspora</taxon>
    </lineage>
</organism>
<sequence>MSPPVRNYTDPGARLLCLYQCAMGGTVTIVQDPVKPGTTGPSGPFRPSPKSQAPHRPPAGVRTILTASALCHETMTHLGFS</sequence>
<dbReference type="EMBL" id="BOOP01000001">
    <property type="protein sequence ID" value="GII35349.1"/>
    <property type="molecule type" value="Genomic_DNA"/>
</dbReference>
<dbReference type="AlphaFoldDB" id="A0A8J3TZ97"/>
<gene>
    <name evidence="2" type="ORF">Pph01_03520</name>
</gene>
<evidence type="ECO:0000313" key="2">
    <source>
        <dbReference type="EMBL" id="GII35349.1"/>
    </source>
</evidence>
<protein>
    <submittedName>
        <fullName evidence="2">Uncharacterized protein</fullName>
    </submittedName>
</protein>
<evidence type="ECO:0000256" key="1">
    <source>
        <dbReference type="SAM" id="MobiDB-lite"/>
    </source>
</evidence>
<keyword evidence="3" id="KW-1185">Reference proteome</keyword>
<comment type="caution">
    <text evidence="2">The sequence shown here is derived from an EMBL/GenBank/DDBJ whole genome shotgun (WGS) entry which is preliminary data.</text>
</comment>
<proteinExistence type="predicted"/>
<dbReference type="Proteomes" id="UP000622547">
    <property type="component" value="Unassembled WGS sequence"/>
</dbReference>
<name>A0A8J3TZ97_9ACTN</name>
<evidence type="ECO:0000313" key="3">
    <source>
        <dbReference type="Proteomes" id="UP000622547"/>
    </source>
</evidence>
<accession>A0A8J3TZ97</accession>
<feature type="region of interest" description="Disordered" evidence="1">
    <location>
        <begin position="30"/>
        <end position="58"/>
    </location>
</feature>